<keyword evidence="3" id="KW-1185">Reference proteome</keyword>
<accession>A0A2H3JJ05</accession>
<evidence type="ECO:0000313" key="2">
    <source>
        <dbReference type="EMBL" id="PCH41841.1"/>
    </source>
</evidence>
<evidence type="ECO:0000256" key="1">
    <source>
        <dbReference type="SAM" id="MobiDB-lite"/>
    </source>
</evidence>
<dbReference type="EMBL" id="KB468122">
    <property type="protein sequence ID" value="PCH41841.1"/>
    <property type="molecule type" value="Genomic_DNA"/>
</dbReference>
<feature type="region of interest" description="Disordered" evidence="1">
    <location>
        <begin position="52"/>
        <end position="87"/>
    </location>
</feature>
<dbReference type="Proteomes" id="UP000218811">
    <property type="component" value="Unassembled WGS sequence"/>
</dbReference>
<dbReference type="AlphaFoldDB" id="A0A2H3JJ05"/>
<dbReference type="OMA" id="VHEVILM"/>
<evidence type="ECO:0000313" key="3">
    <source>
        <dbReference type="Proteomes" id="UP000218811"/>
    </source>
</evidence>
<dbReference type="OrthoDB" id="3208495at2759"/>
<sequence>MPEASLSTANDTFVYSISRTGRKCRRPAYLVNCVPTTEEGVALQVPGAVTRLDISPPTSPARANVPDSTSTTPENSTVDSSSPSSCYDTKPDRFGIFRQYSATPKHTPPDASSLSDLCDSPALQNPNHGAALSVRRAGPPNVRNAHNPFHPFSNSSVYRFMKWDLDSSGAMSRSKSQSLLDDVLFAPDFELSDLRGLNVGREWERVESSETSDPEFSAADGWNKSSVTVRLPKEKENGPTRAKRRN</sequence>
<feature type="region of interest" description="Disordered" evidence="1">
    <location>
        <begin position="206"/>
        <end position="246"/>
    </location>
</feature>
<protein>
    <submittedName>
        <fullName evidence="2">Uncharacterized protein</fullName>
    </submittedName>
</protein>
<reference evidence="2 3" key="1">
    <citation type="journal article" date="2012" name="Science">
        <title>The Paleozoic origin of enzymatic lignin decomposition reconstructed from 31 fungal genomes.</title>
        <authorList>
            <person name="Floudas D."/>
            <person name="Binder M."/>
            <person name="Riley R."/>
            <person name="Barry K."/>
            <person name="Blanchette R.A."/>
            <person name="Henrissat B."/>
            <person name="Martinez A.T."/>
            <person name="Otillar R."/>
            <person name="Spatafora J.W."/>
            <person name="Yadav J.S."/>
            <person name="Aerts A."/>
            <person name="Benoit I."/>
            <person name="Boyd A."/>
            <person name="Carlson A."/>
            <person name="Copeland A."/>
            <person name="Coutinho P.M."/>
            <person name="de Vries R.P."/>
            <person name="Ferreira P."/>
            <person name="Findley K."/>
            <person name="Foster B."/>
            <person name="Gaskell J."/>
            <person name="Glotzer D."/>
            <person name="Gorecki P."/>
            <person name="Heitman J."/>
            <person name="Hesse C."/>
            <person name="Hori C."/>
            <person name="Igarashi K."/>
            <person name="Jurgens J.A."/>
            <person name="Kallen N."/>
            <person name="Kersten P."/>
            <person name="Kohler A."/>
            <person name="Kuees U."/>
            <person name="Kumar T.K.A."/>
            <person name="Kuo A."/>
            <person name="LaButti K."/>
            <person name="Larrondo L.F."/>
            <person name="Lindquist E."/>
            <person name="Ling A."/>
            <person name="Lombard V."/>
            <person name="Lucas S."/>
            <person name="Lundell T."/>
            <person name="Martin R."/>
            <person name="McLaughlin D.J."/>
            <person name="Morgenstern I."/>
            <person name="Morin E."/>
            <person name="Murat C."/>
            <person name="Nagy L.G."/>
            <person name="Nolan M."/>
            <person name="Ohm R.A."/>
            <person name="Patyshakuliyeva A."/>
            <person name="Rokas A."/>
            <person name="Ruiz-Duenas F.J."/>
            <person name="Sabat G."/>
            <person name="Salamov A."/>
            <person name="Samejima M."/>
            <person name="Schmutz J."/>
            <person name="Slot J.C."/>
            <person name="St John F."/>
            <person name="Stenlid J."/>
            <person name="Sun H."/>
            <person name="Sun S."/>
            <person name="Syed K."/>
            <person name="Tsang A."/>
            <person name="Wiebenga A."/>
            <person name="Young D."/>
            <person name="Pisabarro A."/>
            <person name="Eastwood D.C."/>
            <person name="Martin F."/>
            <person name="Cullen D."/>
            <person name="Grigoriev I.V."/>
            <person name="Hibbett D.S."/>
        </authorList>
    </citation>
    <scope>NUCLEOTIDE SEQUENCE [LARGE SCALE GENOMIC DNA]</scope>
    <source>
        <strain evidence="2 3">MD-104</strain>
    </source>
</reference>
<name>A0A2H3JJ05_WOLCO</name>
<dbReference type="STRING" id="742152.A0A2H3JJ05"/>
<organism evidence="2 3">
    <name type="scientific">Wolfiporia cocos (strain MD-104)</name>
    <name type="common">Brown rot fungus</name>
    <dbReference type="NCBI Taxonomy" id="742152"/>
    <lineage>
        <taxon>Eukaryota</taxon>
        <taxon>Fungi</taxon>
        <taxon>Dikarya</taxon>
        <taxon>Basidiomycota</taxon>
        <taxon>Agaricomycotina</taxon>
        <taxon>Agaricomycetes</taxon>
        <taxon>Polyporales</taxon>
        <taxon>Phaeolaceae</taxon>
        <taxon>Wolfiporia</taxon>
    </lineage>
</organism>
<proteinExistence type="predicted"/>
<gene>
    <name evidence="2" type="ORF">WOLCODRAFT_159357</name>
</gene>
<feature type="compositionally biased region" description="Polar residues" evidence="1">
    <location>
        <begin position="66"/>
        <end position="87"/>
    </location>
</feature>